<name>A0A0F9AUV1_9ZZZZ</name>
<organism evidence="1">
    <name type="scientific">marine sediment metagenome</name>
    <dbReference type="NCBI Taxonomy" id="412755"/>
    <lineage>
        <taxon>unclassified sequences</taxon>
        <taxon>metagenomes</taxon>
        <taxon>ecological metagenomes</taxon>
    </lineage>
</organism>
<gene>
    <name evidence="1" type="ORF">LCGC14_2526430</name>
</gene>
<dbReference type="EMBL" id="LAZR01040882">
    <property type="protein sequence ID" value="KKL13369.1"/>
    <property type="molecule type" value="Genomic_DNA"/>
</dbReference>
<feature type="non-terminal residue" evidence="1">
    <location>
        <position position="1"/>
    </location>
</feature>
<accession>A0A0F9AUV1</accession>
<protein>
    <submittedName>
        <fullName evidence="1">Uncharacterized protein</fullName>
    </submittedName>
</protein>
<proteinExistence type="predicted"/>
<reference evidence="1" key="1">
    <citation type="journal article" date="2015" name="Nature">
        <title>Complex archaea that bridge the gap between prokaryotes and eukaryotes.</title>
        <authorList>
            <person name="Spang A."/>
            <person name="Saw J.H."/>
            <person name="Jorgensen S.L."/>
            <person name="Zaremba-Niedzwiedzka K."/>
            <person name="Martijn J."/>
            <person name="Lind A.E."/>
            <person name="van Eijk R."/>
            <person name="Schleper C."/>
            <person name="Guy L."/>
            <person name="Ettema T.J."/>
        </authorList>
    </citation>
    <scope>NUCLEOTIDE SEQUENCE</scope>
</reference>
<evidence type="ECO:0000313" key="1">
    <source>
        <dbReference type="EMBL" id="KKL13369.1"/>
    </source>
</evidence>
<comment type="caution">
    <text evidence="1">The sequence shown here is derived from an EMBL/GenBank/DDBJ whole genome shotgun (WGS) entry which is preliminary data.</text>
</comment>
<sequence>VVDHNCIVLVVRLHAPFVLLLVVDDRGMRLYLRSRLRPFHPYLGTPSTPFPLLLQRQRLIAVASRLWEPADRAARRAVRHARYSMSRVPMCSSVAGENFLSELHQVRDAASMRLPTNPQLQVLNTVIIPDTVSVMDSLPLAEWPAKMLLHNETVFEALLAPDDTIDVAIRTQPRLGALVE</sequence>
<dbReference type="AlphaFoldDB" id="A0A0F9AUV1"/>